<dbReference type="Proteomes" id="UP000626092">
    <property type="component" value="Unassembled WGS sequence"/>
</dbReference>
<keyword evidence="2" id="KW-0805">Transcription regulation</keyword>
<keyword evidence="3" id="KW-0238">DNA-binding</keyword>
<keyword evidence="4" id="KW-0804">Transcription</keyword>
<feature type="region of interest" description="Disordered" evidence="6">
    <location>
        <begin position="57"/>
        <end position="99"/>
    </location>
</feature>
<comment type="subcellular location">
    <subcellularLocation>
        <location evidence="1">Nucleus</location>
    </subcellularLocation>
</comment>
<dbReference type="GO" id="GO:0003677">
    <property type="term" value="F:DNA binding"/>
    <property type="evidence" value="ECO:0007669"/>
    <property type="project" value="UniProtKB-KW"/>
</dbReference>
<evidence type="ECO:0000313" key="8">
    <source>
        <dbReference type="EMBL" id="KAF7120998.1"/>
    </source>
</evidence>
<feature type="compositionally biased region" description="Polar residues" evidence="6">
    <location>
        <begin position="83"/>
        <end position="96"/>
    </location>
</feature>
<dbReference type="Gene3D" id="2.40.330.10">
    <property type="entry name" value="DNA-binding pseudobarrel domain"/>
    <property type="match status" value="2"/>
</dbReference>
<name>A0A834L4Z2_RHOSS</name>
<dbReference type="SUPFAM" id="SSF101936">
    <property type="entry name" value="DNA-binding pseudobarrel domain"/>
    <property type="match status" value="3"/>
</dbReference>
<dbReference type="PROSITE" id="PS50863">
    <property type="entry name" value="B3"/>
    <property type="match status" value="1"/>
</dbReference>
<dbReference type="OrthoDB" id="1623298at2759"/>
<dbReference type="PANTHER" id="PTHR31140">
    <property type="entry name" value="B3 DOMAIN-CONTAINING TRANSCRIPTION FACTOR ABI3"/>
    <property type="match status" value="1"/>
</dbReference>
<feature type="compositionally biased region" description="Gly residues" evidence="6">
    <location>
        <begin position="607"/>
        <end position="623"/>
    </location>
</feature>
<dbReference type="EMBL" id="WJXA01000013">
    <property type="protein sequence ID" value="KAF7120998.1"/>
    <property type="molecule type" value="Genomic_DNA"/>
</dbReference>
<accession>A0A834L4Z2</accession>
<protein>
    <recommendedName>
        <fullName evidence="7">TF-B3 domain-containing protein</fullName>
    </recommendedName>
</protein>
<evidence type="ECO:0000256" key="3">
    <source>
        <dbReference type="ARBA" id="ARBA00023125"/>
    </source>
</evidence>
<evidence type="ECO:0000256" key="1">
    <source>
        <dbReference type="ARBA" id="ARBA00004123"/>
    </source>
</evidence>
<feature type="compositionally biased region" description="Polar residues" evidence="6">
    <location>
        <begin position="299"/>
        <end position="316"/>
    </location>
</feature>
<dbReference type="PANTHER" id="PTHR31140:SF139">
    <property type="entry name" value="B3 DOMAIN-CONTAINING PROTEIN OS02G0455900-RELATED"/>
    <property type="match status" value="1"/>
</dbReference>
<keyword evidence="9" id="KW-1185">Reference proteome</keyword>
<dbReference type="InterPro" id="IPR003340">
    <property type="entry name" value="B3_DNA-bd"/>
</dbReference>
<comment type="caution">
    <text evidence="8">The sequence shown here is derived from an EMBL/GenBank/DDBJ whole genome shotgun (WGS) entry which is preliminary data.</text>
</comment>
<gene>
    <name evidence="8" type="ORF">RHSIM_Rhsim13G0048300</name>
</gene>
<evidence type="ECO:0000256" key="4">
    <source>
        <dbReference type="ARBA" id="ARBA00023163"/>
    </source>
</evidence>
<feature type="region of interest" description="Disordered" evidence="6">
    <location>
        <begin position="590"/>
        <end position="642"/>
    </location>
</feature>
<dbReference type="AlphaFoldDB" id="A0A834L4Z2"/>
<proteinExistence type="predicted"/>
<evidence type="ECO:0000256" key="6">
    <source>
        <dbReference type="SAM" id="MobiDB-lite"/>
    </source>
</evidence>
<evidence type="ECO:0000256" key="2">
    <source>
        <dbReference type="ARBA" id="ARBA00023015"/>
    </source>
</evidence>
<evidence type="ECO:0000256" key="5">
    <source>
        <dbReference type="ARBA" id="ARBA00023242"/>
    </source>
</evidence>
<dbReference type="GO" id="GO:0003700">
    <property type="term" value="F:DNA-binding transcription factor activity"/>
    <property type="evidence" value="ECO:0007669"/>
    <property type="project" value="InterPro"/>
</dbReference>
<dbReference type="CDD" id="cd10017">
    <property type="entry name" value="B3_DNA"/>
    <property type="match status" value="2"/>
</dbReference>
<dbReference type="SMART" id="SM01019">
    <property type="entry name" value="B3"/>
    <property type="match status" value="2"/>
</dbReference>
<organism evidence="8 9">
    <name type="scientific">Rhododendron simsii</name>
    <name type="common">Sims's rhododendron</name>
    <dbReference type="NCBI Taxonomy" id="118357"/>
    <lineage>
        <taxon>Eukaryota</taxon>
        <taxon>Viridiplantae</taxon>
        <taxon>Streptophyta</taxon>
        <taxon>Embryophyta</taxon>
        <taxon>Tracheophyta</taxon>
        <taxon>Spermatophyta</taxon>
        <taxon>Magnoliopsida</taxon>
        <taxon>eudicotyledons</taxon>
        <taxon>Gunneridae</taxon>
        <taxon>Pentapetalae</taxon>
        <taxon>asterids</taxon>
        <taxon>Ericales</taxon>
        <taxon>Ericaceae</taxon>
        <taxon>Ericoideae</taxon>
        <taxon>Rhodoreae</taxon>
        <taxon>Rhododendron</taxon>
    </lineage>
</organism>
<evidence type="ECO:0000313" key="9">
    <source>
        <dbReference type="Proteomes" id="UP000626092"/>
    </source>
</evidence>
<dbReference type="GO" id="GO:0005634">
    <property type="term" value="C:nucleus"/>
    <property type="evidence" value="ECO:0007669"/>
    <property type="project" value="UniProtKB-SubCell"/>
</dbReference>
<dbReference type="InterPro" id="IPR044800">
    <property type="entry name" value="LEC2-like"/>
</dbReference>
<feature type="domain" description="TF-B3" evidence="7">
    <location>
        <begin position="323"/>
        <end position="429"/>
    </location>
</feature>
<sequence>MIPWTEAVTDKVIEEEGLIVGAASGGNLVLEVAVWHEKQCKGGGVLNKEVAAVGIHGEGNISHERRSIGTGREEDESLEGHASSPSQTAVDTGTQTPKEELELGGGSSFLWKAVDHFPPLPRRHRRTYEKNIKITDAQDRDWFMTLKYNTNECTFLLNNQWKSFSEIHDLSVRSSEASTSCPSRLGTSASIGEEGIRNVVDALADMNLEDRTIGGGRKRKKFSFAHCCIGGGRKRNKFSFAHCCMFWKKKLAAVLLIDLGNWRKEQLSNEFVDRSTQSILIQEERIKKMLPEGKRKPPNAQQSTPTDQNRKIQSPTRTRETFLFEQRLDSNDVERRQIRIPWEKAEKYFPPHTELNFSHPVLVSDTRNESWIMRVSDYPLERQYGIEVGWPKFATKYNLEATDVVRFYRPLNPNPSEKHHYLIQCRKSTEGNTRRNEKKAEGIVIGKQKQTEVVHQKEPGKTDMKFNGFALKFLFQKELTHADVSQKYLRIPIEEAEKHFRPLVKKPDGSYKEEEIKVYDPLGWWRWMKIRFSEFLVGYVIAGENWSQYVSKHELHQKDVIRFFKVVKPVPAGDKHYYVDYLRAKEAAETNVSPSGKGGGSKKRCGGEGIGGGGSGVGDGGVNGKTPIGSQIWKRKARNSSG</sequence>
<dbReference type="InterPro" id="IPR015300">
    <property type="entry name" value="DNA-bd_pseudobarrel_sf"/>
</dbReference>
<feature type="compositionally biased region" description="Basic residues" evidence="6">
    <location>
        <begin position="633"/>
        <end position="642"/>
    </location>
</feature>
<evidence type="ECO:0000259" key="7">
    <source>
        <dbReference type="PROSITE" id="PS50863"/>
    </source>
</evidence>
<feature type="region of interest" description="Disordered" evidence="6">
    <location>
        <begin position="288"/>
        <end position="316"/>
    </location>
</feature>
<keyword evidence="5" id="KW-0539">Nucleus</keyword>
<reference evidence="8" key="1">
    <citation type="submission" date="2019-11" db="EMBL/GenBank/DDBJ databases">
        <authorList>
            <person name="Liu Y."/>
            <person name="Hou J."/>
            <person name="Li T.-Q."/>
            <person name="Guan C.-H."/>
            <person name="Wu X."/>
            <person name="Wu H.-Z."/>
            <person name="Ling F."/>
            <person name="Zhang R."/>
            <person name="Shi X.-G."/>
            <person name="Ren J.-P."/>
            <person name="Chen E.-F."/>
            <person name="Sun J.-M."/>
        </authorList>
    </citation>
    <scope>NUCLEOTIDE SEQUENCE</scope>
    <source>
        <strain evidence="8">Adult_tree_wgs_1</strain>
        <tissue evidence="8">Leaves</tissue>
    </source>
</reference>